<dbReference type="AlphaFoldDB" id="A0A4Y2I703"/>
<comment type="caution">
    <text evidence="2">The sequence shown here is derived from an EMBL/GenBank/DDBJ whole genome shotgun (WGS) entry which is preliminary data.</text>
</comment>
<evidence type="ECO:0000313" key="3">
    <source>
        <dbReference type="Proteomes" id="UP000499080"/>
    </source>
</evidence>
<dbReference type="Proteomes" id="UP000499080">
    <property type="component" value="Unassembled WGS sequence"/>
</dbReference>
<protein>
    <submittedName>
        <fullName evidence="2">Uncharacterized protein</fullName>
    </submittedName>
</protein>
<evidence type="ECO:0000313" key="2">
    <source>
        <dbReference type="EMBL" id="GBM73501.1"/>
    </source>
</evidence>
<gene>
    <name evidence="2" type="ORF">AVEN_74764_1</name>
</gene>
<evidence type="ECO:0000256" key="1">
    <source>
        <dbReference type="SAM" id="MobiDB-lite"/>
    </source>
</evidence>
<sequence length="85" mass="9400">MAYWYGMSFEAGGFQVRNPFLLKIRRVWGLLQAKSYVGAKRPPVGVAWKFGEGVPAQVSSSSSDRCSKLRGPTPKQPSCCFKTGR</sequence>
<keyword evidence="3" id="KW-1185">Reference proteome</keyword>
<proteinExistence type="predicted"/>
<reference evidence="2 3" key="1">
    <citation type="journal article" date="2019" name="Sci. Rep.">
        <title>Orb-weaving spider Araneus ventricosus genome elucidates the spidroin gene catalogue.</title>
        <authorList>
            <person name="Kono N."/>
            <person name="Nakamura H."/>
            <person name="Ohtoshi R."/>
            <person name="Moran D.A.P."/>
            <person name="Shinohara A."/>
            <person name="Yoshida Y."/>
            <person name="Fujiwara M."/>
            <person name="Mori M."/>
            <person name="Tomita M."/>
            <person name="Arakawa K."/>
        </authorList>
    </citation>
    <scope>NUCLEOTIDE SEQUENCE [LARGE SCALE GENOMIC DNA]</scope>
</reference>
<feature type="region of interest" description="Disordered" evidence="1">
    <location>
        <begin position="56"/>
        <end position="85"/>
    </location>
</feature>
<organism evidence="2 3">
    <name type="scientific">Araneus ventricosus</name>
    <name type="common">Orbweaver spider</name>
    <name type="synonym">Epeira ventricosa</name>
    <dbReference type="NCBI Taxonomy" id="182803"/>
    <lineage>
        <taxon>Eukaryota</taxon>
        <taxon>Metazoa</taxon>
        <taxon>Ecdysozoa</taxon>
        <taxon>Arthropoda</taxon>
        <taxon>Chelicerata</taxon>
        <taxon>Arachnida</taxon>
        <taxon>Araneae</taxon>
        <taxon>Araneomorphae</taxon>
        <taxon>Entelegynae</taxon>
        <taxon>Araneoidea</taxon>
        <taxon>Araneidae</taxon>
        <taxon>Araneus</taxon>
    </lineage>
</organism>
<accession>A0A4Y2I703</accession>
<dbReference type="EMBL" id="BGPR01002442">
    <property type="protein sequence ID" value="GBM73501.1"/>
    <property type="molecule type" value="Genomic_DNA"/>
</dbReference>
<name>A0A4Y2I703_ARAVE</name>